<dbReference type="InterPro" id="IPR050272">
    <property type="entry name" value="Isochorismatase-like_hydrls"/>
</dbReference>
<comment type="caution">
    <text evidence="4">The sequence shown here is derived from an EMBL/GenBank/DDBJ whole genome shotgun (WGS) entry which is preliminary data.</text>
</comment>
<reference evidence="4 5" key="1">
    <citation type="submission" date="2020-08" db="EMBL/GenBank/DDBJ databases">
        <title>Cohnella phylogeny.</title>
        <authorList>
            <person name="Dunlap C."/>
        </authorList>
    </citation>
    <scope>NUCLEOTIDE SEQUENCE [LARGE SCALE GENOMIC DNA]</scope>
    <source>
        <strain evidence="4 5">DSM 103658</strain>
    </source>
</reference>
<evidence type="ECO:0000256" key="2">
    <source>
        <dbReference type="ARBA" id="ARBA00022801"/>
    </source>
</evidence>
<dbReference type="Gene3D" id="3.40.50.850">
    <property type="entry name" value="Isochorismatase-like"/>
    <property type="match status" value="1"/>
</dbReference>
<dbReference type="InterPro" id="IPR000868">
    <property type="entry name" value="Isochorismatase-like_dom"/>
</dbReference>
<dbReference type="PANTHER" id="PTHR43540">
    <property type="entry name" value="PEROXYUREIDOACRYLATE/UREIDOACRYLATE AMIDOHYDROLASE-RELATED"/>
    <property type="match status" value="1"/>
</dbReference>
<sequence>MKIGFLVIDMQAIHLQGVEQNFIDVAAEHINYVADVIRSNGHVVVHIQDIEGMEDSNKDSFNIIPDIQVEDSDLIVTKEASNSFWQTNLEQLLKERDVELLIISGFAAEHCVLFTYNGAAERGFRPVLLQNGILSRHPDIITSTYRDRNLISHPVIKYLVR</sequence>
<name>A0A841TEV5_9BACL</name>
<dbReference type="EMBL" id="JACJVN010000038">
    <property type="protein sequence ID" value="MBB6677828.1"/>
    <property type="molecule type" value="Genomic_DNA"/>
</dbReference>
<dbReference type="Proteomes" id="UP000574133">
    <property type="component" value="Unassembled WGS sequence"/>
</dbReference>
<evidence type="ECO:0000313" key="4">
    <source>
        <dbReference type="EMBL" id="MBB6677828.1"/>
    </source>
</evidence>
<keyword evidence="2" id="KW-0378">Hydrolase</keyword>
<evidence type="ECO:0000259" key="3">
    <source>
        <dbReference type="Pfam" id="PF00857"/>
    </source>
</evidence>
<dbReference type="PANTHER" id="PTHR43540:SF6">
    <property type="entry name" value="ISOCHORISMATASE-LIKE DOMAIN-CONTAINING PROTEIN"/>
    <property type="match status" value="1"/>
</dbReference>
<evidence type="ECO:0000313" key="5">
    <source>
        <dbReference type="Proteomes" id="UP000574133"/>
    </source>
</evidence>
<dbReference type="GO" id="GO:0016787">
    <property type="term" value="F:hydrolase activity"/>
    <property type="evidence" value="ECO:0007669"/>
    <property type="project" value="UniProtKB-KW"/>
</dbReference>
<comment type="similarity">
    <text evidence="1">Belongs to the isochorismatase family.</text>
</comment>
<dbReference type="Pfam" id="PF00857">
    <property type="entry name" value="Isochorismatase"/>
    <property type="match status" value="1"/>
</dbReference>
<evidence type="ECO:0000256" key="1">
    <source>
        <dbReference type="ARBA" id="ARBA00006336"/>
    </source>
</evidence>
<dbReference type="SUPFAM" id="SSF52499">
    <property type="entry name" value="Isochorismatase-like hydrolases"/>
    <property type="match status" value="1"/>
</dbReference>
<protein>
    <submittedName>
        <fullName evidence="4">Isochorismatase family protein</fullName>
    </submittedName>
</protein>
<feature type="domain" description="Isochorismatase-like" evidence="3">
    <location>
        <begin position="5"/>
        <end position="139"/>
    </location>
</feature>
<proteinExistence type="inferred from homology"/>
<gene>
    <name evidence="4" type="ORF">H4Q31_10875</name>
</gene>
<organism evidence="4 5">
    <name type="scientific">Cohnella lubricantis</name>
    <dbReference type="NCBI Taxonomy" id="2163172"/>
    <lineage>
        <taxon>Bacteria</taxon>
        <taxon>Bacillati</taxon>
        <taxon>Bacillota</taxon>
        <taxon>Bacilli</taxon>
        <taxon>Bacillales</taxon>
        <taxon>Paenibacillaceae</taxon>
        <taxon>Cohnella</taxon>
    </lineage>
</organism>
<dbReference type="InterPro" id="IPR036380">
    <property type="entry name" value="Isochorismatase-like_sf"/>
</dbReference>
<accession>A0A841TEV5</accession>
<dbReference type="AlphaFoldDB" id="A0A841TEV5"/>
<keyword evidence="5" id="KW-1185">Reference proteome</keyword>